<organism evidence="1 2">
    <name type="scientific">Polaribacter aestuariivivens</name>
    <dbReference type="NCBI Taxonomy" id="2304626"/>
    <lineage>
        <taxon>Bacteria</taxon>
        <taxon>Pseudomonadati</taxon>
        <taxon>Bacteroidota</taxon>
        <taxon>Flavobacteriia</taxon>
        <taxon>Flavobacteriales</taxon>
        <taxon>Flavobacteriaceae</taxon>
    </lineage>
</organism>
<keyword evidence="2" id="KW-1185">Reference proteome</keyword>
<dbReference type="Pfam" id="PF12869">
    <property type="entry name" value="tRNA_anti-like"/>
    <property type="match status" value="1"/>
</dbReference>
<dbReference type="InterPro" id="IPR024422">
    <property type="entry name" value="Protein_unknown_function_OB"/>
</dbReference>
<comment type="caution">
    <text evidence="1">The sequence shown here is derived from an EMBL/GenBank/DDBJ whole genome shotgun (WGS) entry which is preliminary data.</text>
</comment>
<protein>
    <submittedName>
        <fullName evidence="1">Uncharacterized protein</fullName>
    </submittedName>
</protein>
<evidence type="ECO:0000313" key="2">
    <source>
        <dbReference type="Proteomes" id="UP000307140"/>
    </source>
</evidence>
<sequence length="140" mass="15211">MKAKKIILSILILAVLGSIIAYKIYNKPHINVADENADITISASTILADFSSDETTANKKYLEKIIQVKGQVSDVSLSNGKGIVTLQTDDDFGSVICHLTDKESTKISEISKGQELIIKGICTGFLMDVILVKSIIINQQ</sequence>
<dbReference type="AlphaFoldDB" id="A0A5S3N115"/>
<proteinExistence type="predicted"/>
<dbReference type="OrthoDB" id="673558at2"/>
<dbReference type="RefSeq" id="WP_138536651.1">
    <property type="nucleotide sequence ID" value="NZ_VANR01000006.1"/>
</dbReference>
<name>A0A5S3N115_9FLAO</name>
<reference evidence="1 2" key="1">
    <citation type="submission" date="2019-05" db="EMBL/GenBank/DDBJ databases">
        <title>Polaribacter aestuariivivens sp. nov., isolated from a tidal flat.</title>
        <authorList>
            <person name="Yoon J.-H."/>
        </authorList>
    </citation>
    <scope>NUCLEOTIDE SEQUENCE [LARGE SCALE GENOMIC DNA]</scope>
    <source>
        <strain evidence="1 2">DBTF-3</strain>
    </source>
</reference>
<dbReference type="Proteomes" id="UP000307140">
    <property type="component" value="Unassembled WGS sequence"/>
</dbReference>
<dbReference type="EMBL" id="VANR01000006">
    <property type="protein sequence ID" value="TMM28998.1"/>
    <property type="molecule type" value="Genomic_DNA"/>
</dbReference>
<evidence type="ECO:0000313" key="1">
    <source>
        <dbReference type="EMBL" id="TMM28998.1"/>
    </source>
</evidence>
<gene>
    <name evidence="1" type="ORF">FDT66_11465</name>
</gene>
<accession>A0A5S3N115</accession>